<proteinExistence type="predicted"/>
<dbReference type="Gene3D" id="3.90.79.10">
    <property type="entry name" value="Nucleoside Triphosphate Pyrophosphohydrolase"/>
    <property type="match status" value="1"/>
</dbReference>
<evidence type="ECO:0000313" key="4">
    <source>
        <dbReference type="Proteomes" id="UP000033658"/>
    </source>
</evidence>
<dbReference type="PROSITE" id="PS00893">
    <property type="entry name" value="NUDIX_BOX"/>
    <property type="match status" value="1"/>
</dbReference>
<dbReference type="RefSeq" id="WP_045505642.1">
    <property type="nucleotide sequence ID" value="NZ_JYGL01000002.1"/>
</dbReference>
<feature type="domain" description="Nudix hydrolase" evidence="2">
    <location>
        <begin position="12"/>
        <end position="145"/>
    </location>
</feature>
<dbReference type="AlphaFoldDB" id="A0AAW3H555"/>
<evidence type="ECO:0000256" key="1">
    <source>
        <dbReference type="ARBA" id="ARBA00022801"/>
    </source>
</evidence>
<dbReference type="PROSITE" id="PS51462">
    <property type="entry name" value="NUDIX"/>
    <property type="match status" value="1"/>
</dbReference>
<keyword evidence="1 3" id="KW-0378">Hydrolase</keyword>
<dbReference type="EMBL" id="JYGL01000002">
    <property type="protein sequence ID" value="KJQ56622.1"/>
    <property type="molecule type" value="Genomic_DNA"/>
</dbReference>
<dbReference type="PANTHER" id="PTHR43736">
    <property type="entry name" value="ADP-RIBOSE PYROPHOSPHATASE"/>
    <property type="match status" value="1"/>
</dbReference>
<dbReference type="Proteomes" id="UP000033658">
    <property type="component" value="Unassembled WGS sequence"/>
</dbReference>
<dbReference type="Pfam" id="PF00293">
    <property type="entry name" value="NUDIX"/>
    <property type="match status" value="1"/>
</dbReference>
<evidence type="ECO:0000259" key="2">
    <source>
        <dbReference type="PROSITE" id="PS51462"/>
    </source>
</evidence>
<protein>
    <submittedName>
        <fullName evidence="3">MutT/NUDIX hydrolase family protein</fullName>
    </submittedName>
</protein>
<dbReference type="SUPFAM" id="SSF55811">
    <property type="entry name" value="Nudix"/>
    <property type="match status" value="1"/>
</dbReference>
<reference evidence="3 4" key="1">
    <citation type="submission" date="2015-02" db="EMBL/GenBank/DDBJ databases">
        <title>Evolution of amylase-binding proteins of oral streptococcal species.</title>
        <authorList>
            <person name="Haase E.M."/>
        </authorList>
    </citation>
    <scope>NUCLEOTIDE SEQUENCE [LARGE SCALE GENOMIC DNA]</scope>
    <source>
        <strain evidence="3 4">G9B</strain>
    </source>
</reference>
<dbReference type="InterPro" id="IPR015797">
    <property type="entry name" value="NUDIX_hydrolase-like_dom_sf"/>
</dbReference>
<comment type="caution">
    <text evidence="3">The sequence shown here is derived from an EMBL/GenBank/DDBJ whole genome shotgun (WGS) entry which is preliminary data.</text>
</comment>
<dbReference type="GO" id="GO:0016787">
    <property type="term" value="F:hydrolase activity"/>
    <property type="evidence" value="ECO:0007669"/>
    <property type="project" value="UniProtKB-KW"/>
</dbReference>
<gene>
    <name evidence="3" type="ORF">TZ86_01958</name>
</gene>
<dbReference type="CDD" id="cd04688">
    <property type="entry name" value="NUDIX_Hydrolase"/>
    <property type="match status" value="1"/>
</dbReference>
<sequence length="157" mass="18162">MLADISFQEEHRRFRYKAAALIIEEGAVAFMTNPDESYFYPLGGAVQLGESSQEAVKREIQEETGQEYEIDRLVFIHENFFQQETGRLAGLDCHEICFYYLMKPKGQQFPSLSENETVEWIPLEELQHQTAYPNFLPELLPHIHQGIQHIITGKTGE</sequence>
<dbReference type="InterPro" id="IPR020084">
    <property type="entry name" value="NUDIX_hydrolase_CS"/>
</dbReference>
<dbReference type="PANTHER" id="PTHR43736:SF2">
    <property type="entry name" value="MUTT_NUDIX FAMILY PROTEIN"/>
    <property type="match status" value="1"/>
</dbReference>
<evidence type="ECO:0000313" key="3">
    <source>
        <dbReference type="EMBL" id="KJQ56622.1"/>
    </source>
</evidence>
<accession>A0AAW3H555</accession>
<organism evidence="3 4">
    <name type="scientific">Streptococcus gordonii</name>
    <dbReference type="NCBI Taxonomy" id="1302"/>
    <lineage>
        <taxon>Bacteria</taxon>
        <taxon>Bacillati</taxon>
        <taxon>Bacillota</taxon>
        <taxon>Bacilli</taxon>
        <taxon>Lactobacillales</taxon>
        <taxon>Streptococcaceae</taxon>
        <taxon>Streptococcus</taxon>
    </lineage>
</organism>
<name>A0AAW3H555_STRGN</name>
<dbReference type="InterPro" id="IPR000086">
    <property type="entry name" value="NUDIX_hydrolase_dom"/>
</dbReference>